<comment type="subcellular location">
    <subcellularLocation>
        <location evidence="1">Cell membrane</location>
        <topology evidence="1">Peripheral membrane protein</topology>
    </subcellularLocation>
</comment>
<evidence type="ECO:0000256" key="2">
    <source>
        <dbReference type="ARBA" id="ARBA00022475"/>
    </source>
</evidence>
<sequence length="186" mass="21235">MSLSFTVRVRAVVMTRDDSSGGWVPMGGGGLSHVTICKGKGHEESSQQDYLIRGERLRDQAPILECNVKRDLVYNKVNPIFHHWKVDERKFGLTFQSPADAVSFERGVQSAIEELEDGKMTRATRLRYKMRKHAWLQMLIGMSKMRIGACGKNERMGTLHETGKITEALDRVSNLSWTDIFHRDRL</sequence>
<dbReference type="PANTHER" id="PTHR11202:SF19">
    <property type="entry name" value="SPROUTY-RELATED, EVH1 DOMAIN-CONTAINING PROTEIN 3"/>
    <property type="match status" value="1"/>
</dbReference>
<name>A0A8C4XEV0_ERPCA</name>
<organism evidence="5 6">
    <name type="scientific">Erpetoichthys calabaricus</name>
    <name type="common">Rope fish</name>
    <name type="synonym">Calamoichthys calabaricus</name>
    <dbReference type="NCBI Taxonomy" id="27687"/>
    <lineage>
        <taxon>Eukaryota</taxon>
        <taxon>Metazoa</taxon>
        <taxon>Chordata</taxon>
        <taxon>Craniata</taxon>
        <taxon>Vertebrata</taxon>
        <taxon>Euteleostomi</taxon>
        <taxon>Actinopterygii</taxon>
        <taxon>Polypteriformes</taxon>
        <taxon>Polypteridae</taxon>
        <taxon>Erpetoichthys</taxon>
    </lineage>
</organism>
<dbReference type="GO" id="GO:0019901">
    <property type="term" value="F:protein kinase binding"/>
    <property type="evidence" value="ECO:0007669"/>
    <property type="project" value="TreeGrafter"/>
</dbReference>
<dbReference type="AlphaFoldDB" id="A0A8C4XEV0"/>
<reference evidence="5" key="1">
    <citation type="submission" date="2021-06" db="EMBL/GenBank/DDBJ databases">
        <authorList>
            <consortium name="Wellcome Sanger Institute Data Sharing"/>
        </authorList>
    </citation>
    <scope>NUCLEOTIDE SEQUENCE [LARGE SCALE GENOMIC DNA]</scope>
</reference>
<dbReference type="CDD" id="cd10574">
    <property type="entry name" value="EVH1_SPRED-like"/>
    <property type="match status" value="1"/>
</dbReference>
<keyword evidence="2" id="KW-1003">Cell membrane</keyword>
<dbReference type="Proteomes" id="UP000694620">
    <property type="component" value="Chromosome 18"/>
</dbReference>
<dbReference type="InterPro" id="IPR000697">
    <property type="entry name" value="WH1/EVH1_dom"/>
</dbReference>
<evidence type="ECO:0000256" key="1">
    <source>
        <dbReference type="ARBA" id="ARBA00004202"/>
    </source>
</evidence>
<dbReference type="FunFam" id="2.30.29.30:FF:000052">
    <property type="entry name" value="Sprouty-related, EVH1 domain containing 2"/>
    <property type="match status" value="1"/>
</dbReference>
<proteinExistence type="predicted"/>
<dbReference type="GO" id="GO:0043409">
    <property type="term" value="P:negative regulation of MAPK cascade"/>
    <property type="evidence" value="ECO:0007669"/>
    <property type="project" value="TreeGrafter"/>
</dbReference>
<dbReference type="Gene3D" id="2.30.29.30">
    <property type="entry name" value="Pleckstrin-homology domain (PH domain)/Phosphotyrosine-binding domain (PTB)"/>
    <property type="match status" value="1"/>
</dbReference>
<dbReference type="SUPFAM" id="SSF50729">
    <property type="entry name" value="PH domain-like"/>
    <property type="match status" value="1"/>
</dbReference>
<dbReference type="PROSITE" id="PS50229">
    <property type="entry name" value="WH1"/>
    <property type="match status" value="1"/>
</dbReference>
<dbReference type="InterPro" id="IPR041937">
    <property type="entry name" value="SPRE_EVH1"/>
</dbReference>
<protein>
    <recommendedName>
        <fullName evidence="4">WH1 domain-containing protein</fullName>
    </recommendedName>
</protein>
<dbReference type="SMART" id="SM00461">
    <property type="entry name" value="WH1"/>
    <property type="match status" value="1"/>
</dbReference>
<dbReference type="GeneTree" id="ENSGT00940000161445"/>
<evidence type="ECO:0000313" key="5">
    <source>
        <dbReference type="Ensembl" id="ENSECRP00000026777.1"/>
    </source>
</evidence>
<dbReference type="GO" id="GO:0005886">
    <property type="term" value="C:plasma membrane"/>
    <property type="evidence" value="ECO:0007669"/>
    <property type="project" value="UniProtKB-SubCell"/>
</dbReference>
<reference evidence="5" key="3">
    <citation type="submission" date="2025-09" db="UniProtKB">
        <authorList>
            <consortium name="Ensembl"/>
        </authorList>
    </citation>
    <scope>IDENTIFICATION</scope>
</reference>
<dbReference type="Ensembl" id="ENSECRT00000027338.1">
    <property type="protein sequence ID" value="ENSECRP00000026777.1"/>
    <property type="gene ID" value="ENSECRG00000018100.1"/>
</dbReference>
<keyword evidence="6" id="KW-1185">Reference proteome</keyword>
<dbReference type="Pfam" id="PF00568">
    <property type="entry name" value="WH1"/>
    <property type="match status" value="1"/>
</dbReference>
<evidence type="ECO:0000313" key="6">
    <source>
        <dbReference type="Proteomes" id="UP000694620"/>
    </source>
</evidence>
<evidence type="ECO:0000259" key="4">
    <source>
        <dbReference type="PROSITE" id="PS50229"/>
    </source>
</evidence>
<reference evidence="5" key="2">
    <citation type="submission" date="2025-08" db="UniProtKB">
        <authorList>
            <consortium name="Ensembl"/>
        </authorList>
    </citation>
    <scope>IDENTIFICATION</scope>
</reference>
<dbReference type="InterPro" id="IPR011993">
    <property type="entry name" value="PH-like_dom_sf"/>
</dbReference>
<evidence type="ECO:0000256" key="3">
    <source>
        <dbReference type="ARBA" id="ARBA00023136"/>
    </source>
</evidence>
<accession>A0A8C4XEV0</accession>
<feature type="domain" description="WH1" evidence="4">
    <location>
        <begin position="1"/>
        <end position="115"/>
    </location>
</feature>
<dbReference type="PANTHER" id="PTHR11202">
    <property type="entry name" value="SPROUTY-RELATED, EVH1 DOMAIN-CONTAINING PROTEIN FAMILY MEMBER"/>
    <property type="match status" value="1"/>
</dbReference>
<keyword evidence="3" id="KW-0472">Membrane</keyword>